<keyword evidence="7" id="KW-1185">Reference proteome</keyword>
<dbReference type="EMBL" id="PVNK01000046">
    <property type="protein sequence ID" value="PRQ04322.1"/>
    <property type="molecule type" value="Genomic_DNA"/>
</dbReference>
<dbReference type="SUPFAM" id="SSF46689">
    <property type="entry name" value="Homeodomain-like"/>
    <property type="match status" value="1"/>
</dbReference>
<evidence type="ECO:0000313" key="7">
    <source>
        <dbReference type="Proteomes" id="UP000237968"/>
    </source>
</evidence>
<dbReference type="GO" id="GO:0000976">
    <property type="term" value="F:transcription cis-regulatory region binding"/>
    <property type="evidence" value="ECO:0007669"/>
    <property type="project" value="TreeGrafter"/>
</dbReference>
<dbReference type="Proteomes" id="UP000237968">
    <property type="component" value="Unassembled WGS sequence"/>
</dbReference>
<feature type="DNA-binding region" description="H-T-H motif" evidence="4">
    <location>
        <begin position="48"/>
        <end position="67"/>
    </location>
</feature>
<keyword evidence="1" id="KW-0805">Transcription regulation</keyword>
<dbReference type="FunFam" id="1.10.10.60:FF:000141">
    <property type="entry name" value="TetR family transcriptional regulator"/>
    <property type="match status" value="1"/>
</dbReference>
<keyword evidence="3" id="KW-0804">Transcription</keyword>
<dbReference type="InterPro" id="IPR050109">
    <property type="entry name" value="HTH-type_TetR-like_transc_reg"/>
</dbReference>
<proteinExistence type="predicted"/>
<evidence type="ECO:0000256" key="2">
    <source>
        <dbReference type="ARBA" id="ARBA00023125"/>
    </source>
</evidence>
<reference evidence="6 7" key="1">
    <citation type="submission" date="2018-03" db="EMBL/GenBank/DDBJ databases">
        <title>Draft Genome Sequences of the Obligatory Marine Myxobacteria Enhygromyxa salina SWB005.</title>
        <authorList>
            <person name="Poehlein A."/>
            <person name="Moghaddam J.A."/>
            <person name="Harms H."/>
            <person name="Alanjari M."/>
            <person name="Koenig G.M."/>
            <person name="Daniel R."/>
            <person name="Schaeberle T.F."/>
        </authorList>
    </citation>
    <scope>NUCLEOTIDE SEQUENCE [LARGE SCALE GENOMIC DNA]</scope>
    <source>
        <strain evidence="6 7">SWB005</strain>
    </source>
</reference>
<dbReference type="OrthoDB" id="5365491at2"/>
<dbReference type="GO" id="GO:0003700">
    <property type="term" value="F:DNA-binding transcription factor activity"/>
    <property type="evidence" value="ECO:0007669"/>
    <property type="project" value="TreeGrafter"/>
</dbReference>
<dbReference type="AlphaFoldDB" id="A0A2S9YH09"/>
<dbReference type="PRINTS" id="PR00455">
    <property type="entry name" value="HTHTETR"/>
</dbReference>
<comment type="caution">
    <text evidence="6">The sequence shown here is derived from an EMBL/GenBank/DDBJ whole genome shotgun (WGS) entry which is preliminary data.</text>
</comment>
<organism evidence="6 7">
    <name type="scientific">Enhygromyxa salina</name>
    <dbReference type="NCBI Taxonomy" id="215803"/>
    <lineage>
        <taxon>Bacteria</taxon>
        <taxon>Pseudomonadati</taxon>
        <taxon>Myxococcota</taxon>
        <taxon>Polyangia</taxon>
        <taxon>Nannocystales</taxon>
        <taxon>Nannocystaceae</taxon>
        <taxon>Enhygromyxa</taxon>
    </lineage>
</organism>
<name>A0A2S9YH09_9BACT</name>
<dbReference type="PROSITE" id="PS01081">
    <property type="entry name" value="HTH_TETR_1"/>
    <property type="match status" value="1"/>
</dbReference>
<feature type="domain" description="HTH tetR-type" evidence="5">
    <location>
        <begin position="25"/>
        <end position="85"/>
    </location>
</feature>
<keyword evidence="2 4" id="KW-0238">DNA-binding</keyword>
<dbReference type="Gene3D" id="1.10.357.10">
    <property type="entry name" value="Tetracycline Repressor, domain 2"/>
    <property type="match status" value="1"/>
</dbReference>
<evidence type="ECO:0000256" key="3">
    <source>
        <dbReference type="ARBA" id="ARBA00023163"/>
    </source>
</evidence>
<dbReference type="PROSITE" id="PS50977">
    <property type="entry name" value="HTH_TETR_2"/>
    <property type="match status" value="1"/>
</dbReference>
<accession>A0A2S9YH09</accession>
<protein>
    <submittedName>
        <fullName evidence="6">Fatty acid metabolism regulator protein</fullName>
    </submittedName>
</protein>
<evidence type="ECO:0000313" key="6">
    <source>
        <dbReference type="EMBL" id="PRQ04322.1"/>
    </source>
</evidence>
<dbReference type="InterPro" id="IPR009057">
    <property type="entry name" value="Homeodomain-like_sf"/>
</dbReference>
<dbReference type="InterPro" id="IPR023772">
    <property type="entry name" value="DNA-bd_HTH_TetR-type_CS"/>
</dbReference>
<evidence type="ECO:0000259" key="5">
    <source>
        <dbReference type="PROSITE" id="PS50977"/>
    </source>
</evidence>
<gene>
    <name evidence="6" type="primary">fadR_1</name>
    <name evidence="6" type="ORF">ENSA5_08880</name>
</gene>
<dbReference type="PANTHER" id="PTHR30055:SF234">
    <property type="entry name" value="HTH-TYPE TRANSCRIPTIONAL REGULATOR BETI"/>
    <property type="match status" value="1"/>
</dbReference>
<dbReference type="InterPro" id="IPR001647">
    <property type="entry name" value="HTH_TetR"/>
</dbReference>
<sequence length="224" mass="24861">MELPADLTRELEKFVGNIDPSTKKGRKRLAILEAAISMFAESGYRATSMDELASEVGVAKGTLYLYFPKKVDLLIACVAYEKLRWVPELSAVLTGSAPAPERLKQWIVAVLLLPSRSPLMLRLLEDAEMAAMLADIPPELMSEGEHFNEELLQPLLDEVAGPEHRWSPVELRDRVQVIASLSHIAPALRYESLRPGMSPERFAAILADFVVDGIRPRPEGDQST</sequence>
<evidence type="ECO:0000256" key="1">
    <source>
        <dbReference type="ARBA" id="ARBA00023015"/>
    </source>
</evidence>
<dbReference type="Pfam" id="PF00440">
    <property type="entry name" value="TetR_N"/>
    <property type="match status" value="1"/>
</dbReference>
<dbReference type="RefSeq" id="WP_146155324.1">
    <property type="nucleotide sequence ID" value="NZ_PVNK01000046.1"/>
</dbReference>
<evidence type="ECO:0000256" key="4">
    <source>
        <dbReference type="PROSITE-ProRule" id="PRU00335"/>
    </source>
</evidence>
<dbReference type="PANTHER" id="PTHR30055">
    <property type="entry name" value="HTH-TYPE TRANSCRIPTIONAL REGULATOR RUTR"/>
    <property type="match status" value="1"/>
</dbReference>